<accession>A0A956M031</accession>
<dbReference type="AlphaFoldDB" id="A0A956M031"/>
<dbReference type="PANTHER" id="PTHR36507">
    <property type="entry name" value="BLL1555 PROTEIN"/>
    <property type="match status" value="1"/>
</dbReference>
<feature type="signal peptide" evidence="1">
    <location>
        <begin position="1"/>
        <end position="38"/>
    </location>
</feature>
<dbReference type="SUPFAM" id="SSF49503">
    <property type="entry name" value="Cupredoxins"/>
    <property type="match status" value="1"/>
</dbReference>
<reference evidence="2" key="1">
    <citation type="submission" date="2020-04" db="EMBL/GenBank/DDBJ databases">
        <authorList>
            <person name="Zhang T."/>
        </authorList>
    </citation>
    <scope>NUCLEOTIDE SEQUENCE</scope>
    <source>
        <strain evidence="2">HKST-UBA01</strain>
    </source>
</reference>
<proteinExistence type="predicted"/>
<dbReference type="PANTHER" id="PTHR36507:SF1">
    <property type="entry name" value="BLL1555 PROTEIN"/>
    <property type="match status" value="1"/>
</dbReference>
<name>A0A956M031_UNCEI</name>
<dbReference type="InterPro" id="IPR013784">
    <property type="entry name" value="Carb-bd-like_fold"/>
</dbReference>
<comment type="caution">
    <text evidence="2">The sequence shown here is derived from an EMBL/GenBank/DDBJ whole genome shotgun (WGS) entry which is preliminary data.</text>
</comment>
<reference evidence="2" key="2">
    <citation type="journal article" date="2021" name="Microbiome">
        <title>Successional dynamics and alternative stable states in a saline activated sludge microbial community over 9 years.</title>
        <authorList>
            <person name="Wang Y."/>
            <person name="Ye J."/>
            <person name="Ju F."/>
            <person name="Liu L."/>
            <person name="Boyd J.A."/>
            <person name="Deng Y."/>
            <person name="Parks D.H."/>
            <person name="Jiang X."/>
            <person name="Yin X."/>
            <person name="Woodcroft B.J."/>
            <person name="Tyson G.W."/>
            <person name="Hugenholtz P."/>
            <person name="Polz M.F."/>
            <person name="Zhang T."/>
        </authorList>
    </citation>
    <scope>NUCLEOTIDE SEQUENCE</scope>
    <source>
        <strain evidence="2">HKST-UBA01</strain>
    </source>
</reference>
<feature type="chain" id="PRO_5037808550" description="Blue (type 1) copper domain-containing protein" evidence="1">
    <location>
        <begin position="39"/>
        <end position="243"/>
    </location>
</feature>
<evidence type="ECO:0000313" key="2">
    <source>
        <dbReference type="EMBL" id="MCA9728910.1"/>
    </source>
</evidence>
<dbReference type="Proteomes" id="UP000697710">
    <property type="component" value="Unassembled WGS sequence"/>
</dbReference>
<gene>
    <name evidence="2" type="ORF">KC729_14560</name>
</gene>
<dbReference type="InterPro" id="IPR052721">
    <property type="entry name" value="ET_Amicyanin"/>
</dbReference>
<dbReference type="InterPro" id="IPR008972">
    <property type="entry name" value="Cupredoxin"/>
</dbReference>
<organism evidence="2 3">
    <name type="scientific">Eiseniibacteriota bacterium</name>
    <dbReference type="NCBI Taxonomy" id="2212470"/>
    <lineage>
        <taxon>Bacteria</taxon>
        <taxon>Candidatus Eiseniibacteriota</taxon>
    </lineage>
</organism>
<sequence>MPRSSELRTLVGLPTRLRRTLCLVVVCAPLLVPPDANASQTGTISGVVRPIPRPPSSNSFNAYPGHAHEHVMPETEATDNGFADVVVYLDKDPSLPIRPSAVPPSKHPELTQSGMRFVPRVLPILAGQSVDFPNRDPFYHNVFSYSSTKRFDLGRYAEGGNSTVTFPEPGEVRVFCDIHSDMNAVILVLPNQFFAQPDSAGRFRLESVPAGQHRLTLWHPDLDARSIEVVVPSEPVTHLELGF</sequence>
<dbReference type="Gene3D" id="2.60.40.420">
    <property type="entry name" value="Cupredoxins - blue copper proteins"/>
    <property type="match status" value="1"/>
</dbReference>
<protein>
    <recommendedName>
        <fullName evidence="4">Blue (type 1) copper domain-containing protein</fullName>
    </recommendedName>
</protein>
<dbReference type="SUPFAM" id="SSF49452">
    <property type="entry name" value="Starch-binding domain-like"/>
    <property type="match status" value="1"/>
</dbReference>
<dbReference type="EMBL" id="JAGQHR010000510">
    <property type="protein sequence ID" value="MCA9728910.1"/>
    <property type="molecule type" value="Genomic_DNA"/>
</dbReference>
<evidence type="ECO:0000313" key="3">
    <source>
        <dbReference type="Proteomes" id="UP000697710"/>
    </source>
</evidence>
<keyword evidence="1" id="KW-0732">Signal</keyword>
<evidence type="ECO:0000256" key="1">
    <source>
        <dbReference type="SAM" id="SignalP"/>
    </source>
</evidence>
<evidence type="ECO:0008006" key="4">
    <source>
        <dbReference type="Google" id="ProtNLM"/>
    </source>
</evidence>
<dbReference type="GO" id="GO:0030246">
    <property type="term" value="F:carbohydrate binding"/>
    <property type="evidence" value="ECO:0007669"/>
    <property type="project" value="InterPro"/>
</dbReference>